<organism evidence="2 3">
    <name type="scientific">Stigmatella aurantiaca</name>
    <dbReference type="NCBI Taxonomy" id="41"/>
    <lineage>
        <taxon>Bacteria</taxon>
        <taxon>Pseudomonadati</taxon>
        <taxon>Myxococcota</taxon>
        <taxon>Myxococcia</taxon>
        <taxon>Myxococcales</taxon>
        <taxon>Cystobacterineae</taxon>
        <taxon>Archangiaceae</taxon>
        <taxon>Stigmatella</taxon>
    </lineage>
</organism>
<keyword evidence="3" id="KW-1185">Reference proteome</keyword>
<sequence length="299" mass="32638">MFYNRQRWHSSAGLEPVSVGGLASSSPEEQPARNDPFRNSLLARISAIARKPISVRASRNPLCRLSCSEALGPNSSKSCLFENAVPVDHDSKRWRGDPRLLLPRLHQLARIARTTIWSTAGWNGNANRPRAYGKTRALLGVADGSRAGGEGRCRRAHAPHAEPAQKPFISSRPTPAQPSRFPRPGAAGAWLSWLGLLELQHPALWGGPRSGARCALAVGNPSCSTIALTTPAPFTDANTLKPASTPPVRQHFQGERPFQQPGPVHTGYALLPRLLHRRGKGRALLFHPRLRPSLREPTR</sequence>
<proteinExistence type="predicted"/>
<reference evidence="3" key="1">
    <citation type="submission" date="2016-10" db="EMBL/GenBank/DDBJ databases">
        <authorList>
            <person name="Varghese N."/>
            <person name="Submissions S."/>
        </authorList>
    </citation>
    <scope>NUCLEOTIDE SEQUENCE [LARGE SCALE GENOMIC DNA]</scope>
    <source>
        <strain evidence="3">DSM 17044</strain>
    </source>
</reference>
<dbReference type="Proteomes" id="UP000182719">
    <property type="component" value="Unassembled WGS sequence"/>
</dbReference>
<evidence type="ECO:0000313" key="3">
    <source>
        <dbReference type="Proteomes" id="UP000182719"/>
    </source>
</evidence>
<dbReference type="EMBL" id="FOAP01000007">
    <property type="protein sequence ID" value="SEL58484.1"/>
    <property type="molecule type" value="Genomic_DNA"/>
</dbReference>
<feature type="region of interest" description="Disordered" evidence="1">
    <location>
        <begin position="159"/>
        <end position="182"/>
    </location>
</feature>
<gene>
    <name evidence="2" type="ORF">SAMN05444354_1078</name>
</gene>
<evidence type="ECO:0000256" key="1">
    <source>
        <dbReference type="SAM" id="MobiDB-lite"/>
    </source>
</evidence>
<dbReference type="AlphaFoldDB" id="A0A1H7REY5"/>
<protein>
    <submittedName>
        <fullName evidence="2">Uncharacterized protein</fullName>
    </submittedName>
</protein>
<evidence type="ECO:0000313" key="2">
    <source>
        <dbReference type="EMBL" id="SEL58484.1"/>
    </source>
</evidence>
<name>A0A1H7REY5_STIAU</name>
<accession>A0A1H7REY5</accession>